<dbReference type="InterPro" id="IPR048402">
    <property type="entry name" value="YpeB_N"/>
</dbReference>
<keyword evidence="4" id="KW-1185">Reference proteome</keyword>
<sequence>MIRSILIAVLAVGIAGISYWGYKEHEEKNALLIHAENTYQRSFHELSYHMDLLHDKIGTSLAMNSGERLSPQFVDIWRLTSQALTNVGQLPLTLLPFNKTEEFLSNIGDFTYKTAIRNLDDDPLTDDEIKALESYYKQAANIKDELRQVQYTSLENNLRWMDVELALATQDQADNTIIDGFKTVEKKVGEFAEGDEGSLLMQTSVKDHEFKYLTGERKSEQDIRDFSKKLFSIKDDQNINITKSGEGADVQTFSVSYKDGKSVYMDITQKGAHPISILVDRPINEKKLSLNDGLLAAEKYLKQFDYPNMEVFQTQQFDNEGVFSFTYKQDDVRVYPDSMVVKVALDNGDIIGLNANNYLMNHHERKIPKPKLTIEEAQKFVNGNVHIQEEHLAIIENDLGEEVLTYEFLGVLDDETFRIFINANDGIEEKVEKLTGTETNFEANL</sequence>
<reference evidence="3 4" key="1">
    <citation type="submission" date="2018-05" db="EMBL/GenBank/DDBJ databases">
        <title>Genomic Encyclopedia of Type Strains, Phase IV (KMG-IV): sequencing the most valuable type-strain genomes for metagenomic binning, comparative biology and taxonomic classification.</title>
        <authorList>
            <person name="Goeker M."/>
        </authorList>
    </citation>
    <scope>NUCLEOTIDE SEQUENCE [LARGE SCALE GENOMIC DNA]</scope>
    <source>
        <strain evidence="3 4">DSM 28556</strain>
    </source>
</reference>
<dbReference type="Pfam" id="PF20769">
    <property type="entry name" value="YPEB_N"/>
    <property type="match status" value="1"/>
</dbReference>
<dbReference type="RefSeq" id="WP_110394557.1">
    <property type="nucleotide sequence ID" value="NZ_JBHUHB010000001.1"/>
</dbReference>
<evidence type="ECO:0000259" key="2">
    <source>
        <dbReference type="Pfam" id="PF20769"/>
    </source>
</evidence>
<name>A0A2V3WIX6_9BACI</name>
<feature type="domain" description="Sporulation protein YpeB N-terminal" evidence="2">
    <location>
        <begin position="27"/>
        <end position="162"/>
    </location>
</feature>
<comment type="caution">
    <text evidence="3">The sequence shown here is derived from an EMBL/GenBank/DDBJ whole genome shotgun (WGS) entry which is preliminary data.</text>
</comment>
<dbReference type="OrthoDB" id="2372097at2"/>
<dbReference type="Pfam" id="PF14620">
    <property type="entry name" value="YPEB_PepSY1-2"/>
    <property type="match status" value="1"/>
</dbReference>
<proteinExistence type="predicted"/>
<dbReference type="Proteomes" id="UP000247978">
    <property type="component" value="Unassembled WGS sequence"/>
</dbReference>
<organism evidence="3 4">
    <name type="scientific">Pseudogracilibacillus auburnensis</name>
    <dbReference type="NCBI Taxonomy" id="1494959"/>
    <lineage>
        <taxon>Bacteria</taxon>
        <taxon>Bacillati</taxon>
        <taxon>Bacillota</taxon>
        <taxon>Bacilli</taxon>
        <taxon>Bacillales</taxon>
        <taxon>Bacillaceae</taxon>
        <taxon>Pseudogracilibacillus</taxon>
    </lineage>
</organism>
<evidence type="ECO:0000313" key="4">
    <source>
        <dbReference type="Proteomes" id="UP000247978"/>
    </source>
</evidence>
<dbReference type="AlphaFoldDB" id="A0A2V3WIX6"/>
<gene>
    <name evidence="3" type="ORF">DFR56_103235</name>
</gene>
<dbReference type="NCBIfam" id="TIGR02889">
    <property type="entry name" value="spore_YpeB"/>
    <property type="match status" value="1"/>
</dbReference>
<dbReference type="EMBL" id="QJJQ01000003">
    <property type="protein sequence ID" value="PXW88729.1"/>
    <property type="molecule type" value="Genomic_DNA"/>
</dbReference>
<dbReference type="InterPro" id="IPR014239">
    <property type="entry name" value="YpeB_PepSY1-2"/>
</dbReference>
<protein>
    <submittedName>
        <fullName evidence="3">Spore germination protein</fullName>
    </submittedName>
</protein>
<accession>A0A2V3WIX6</accession>
<feature type="domain" description="Sporulation protein YpeB PepSY1 and PepSY2" evidence="1">
    <location>
        <begin position="179"/>
        <end position="368"/>
    </location>
</feature>
<dbReference type="GO" id="GO:0009847">
    <property type="term" value="P:spore germination"/>
    <property type="evidence" value="ECO:0007669"/>
    <property type="project" value="InterPro"/>
</dbReference>
<evidence type="ECO:0000259" key="1">
    <source>
        <dbReference type="Pfam" id="PF14620"/>
    </source>
</evidence>
<evidence type="ECO:0000313" key="3">
    <source>
        <dbReference type="EMBL" id="PXW88729.1"/>
    </source>
</evidence>